<dbReference type="InterPro" id="IPR047324">
    <property type="entry name" value="LbH_gamma_CA-like"/>
</dbReference>
<protein>
    <recommendedName>
        <fullName evidence="2">Gamma carbonic anhydrase family protein</fullName>
    </recommendedName>
</protein>
<dbReference type="InterPro" id="IPR050484">
    <property type="entry name" value="Transf_Hexapept/Carb_Anhydrase"/>
</dbReference>
<proteinExistence type="predicted"/>
<dbReference type="PANTHER" id="PTHR13061:SF29">
    <property type="entry name" value="GAMMA CARBONIC ANHYDRASE-LIKE 1, MITOCHONDRIAL-RELATED"/>
    <property type="match status" value="1"/>
</dbReference>
<dbReference type="Gene3D" id="2.160.10.10">
    <property type="entry name" value="Hexapeptide repeat proteins"/>
    <property type="match status" value="1"/>
</dbReference>
<reference evidence="1" key="1">
    <citation type="submission" date="2018-05" db="EMBL/GenBank/DDBJ databases">
        <authorList>
            <person name="Lanie J.A."/>
            <person name="Ng W.-L."/>
            <person name="Kazmierczak K.M."/>
            <person name="Andrzejewski T.M."/>
            <person name="Davidsen T.M."/>
            <person name="Wayne K.J."/>
            <person name="Tettelin H."/>
            <person name="Glass J.I."/>
            <person name="Rusch D."/>
            <person name="Podicherti R."/>
            <person name="Tsui H.-C.T."/>
            <person name="Winkler M.E."/>
        </authorList>
    </citation>
    <scope>NUCLEOTIDE SEQUENCE</scope>
</reference>
<dbReference type="PANTHER" id="PTHR13061">
    <property type="entry name" value="DYNACTIN SUBUNIT P25"/>
    <property type="match status" value="1"/>
</dbReference>
<dbReference type="SUPFAM" id="SSF51161">
    <property type="entry name" value="Trimeric LpxA-like enzymes"/>
    <property type="match status" value="1"/>
</dbReference>
<organism evidence="1">
    <name type="scientific">marine metagenome</name>
    <dbReference type="NCBI Taxonomy" id="408172"/>
    <lineage>
        <taxon>unclassified sequences</taxon>
        <taxon>metagenomes</taxon>
        <taxon>ecological metagenomes</taxon>
    </lineage>
</organism>
<accession>A0A383EBG0</accession>
<feature type="non-terminal residue" evidence="1">
    <location>
        <position position="1"/>
    </location>
</feature>
<gene>
    <name evidence="1" type="ORF">METZ01_LOCUS506574</name>
</gene>
<dbReference type="AlphaFoldDB" id="A0A383EBG0"/>
<evidence type="ECO:0000313" key="1">
    <source>
        <dbReference type="EMBL" id="SVE53720.1"/>
    </source>
</evidence>
<dbReference type="InterPro" id="IPR011004">
    <property type="entry name" value="Trimer_LpxA-like_sf"/>
</dbReference>
<dbReference type="InterPro" id="IPR001451">
    <property type="entry name" value="Hexapep"/>
</dbReference>
<name>A0A383EBG0_9ZZZZ</name>
<dbReference type="EMBL" id="UINC01224199">
    <property type="protein sequence ID" value="SVE53720.1"/>
    <property type="molecule type" value="Genomic_DNA"/>
</dbReference>
<dbReference type="CDD" id="cd04645">
    <property type="entry name" value="LbH_gamma_CA_like"/>
    <property type="match status" value="1"/>
</dbReference>
<sequence>DNELISVGEETNIQDLSMGHTDPGFPLSLGKRVTVGHNCILHGCLIEDDCLIGMGSIIMNGCQIGRGSIIGAGSVLLEGQVIPPFSLVVGSPAKVKKTYDDTILINIRRSASVYAERAAQYLKELERI</sequence>
<evidence type="ECO:0008006" key="2">
    <source>
        <dbReference type="Google" id="ProtNLM"/>
    </source>
</evidence>
<dbReference type="Pfam" id="PF00132">
    <property type="entry name" value="Hexapep"/>
    <property type="match status" value="1"/>
</dbReference>